<accession>A0A2P4X649</accession>
<dbReference type="Gene3D" id="1.20.1740.10">
    <property type="entry name" value="Amino acid/polyamine transporter I"/>
    <property type="match status" value="1"/>
</dbReference>
<evidence type="ECO:0000313" key="3">
    <source>
        <dbReference type="Proteomes" id="UP000237271"/>
    </source>
</evidence>
<reference evidence="2 3" key="1">
    <citation type="journal article" date="2017" name="Genome Biol. Evol.">
        <title>Phytophthora megakarya and P. palmivora, closely related causal agents of cacao black pod rot, underwent increases in genome sizes and gene numbers by different mechanisms.</title>
        <authorList>
            <person name="Ali S.S."/>
            <person name="Shao J."/>
            <person name="Lary D.J."/>
            <person name="Kronmiller B."/>
            <person name="Shen D."/>
            <person name="Strem M.D."/>
            <person name="Amoako-Attah I."/>
            <person name="Akrofi A.Y."/>
            <person name="Begoude B.A."/>
            <person name="Ten Hoopen G.M."/>
            <person name="Coulibaly K."/>
            <person name="Kebe B.I."/>
            <person name="Melnick R.L."/>
            <person name="Guiltinan M.J."/>
            <person name="Tyler B.M."/>
            <person name="Meinhardt L.W."/>
            <person name="Bailey B.A."/>
        </authorList>
    </citation>
    <scope>NUCLEOTIDE SEQUENCE [LARGE SCALE GENOMIC DNA]</scope>
    <source>
        <strain evidence="3">sbr112.9</strain>
    </source>
</reference>
<dbReference type="PANTHER" id="PTHR43243:SF82">
    <property type="entry name" value="CATIONIC AMINO ACID TRANSPORTER C-TERMINAL DOMAIN-CONTAINING PROTEIN"/>
    <property type="match status" value="1"/>
</dbReference>
<keyword evidence="1" id="KW-0472">Membrane</keyword>
<dbReference type="GO" id="GO:0015171">
    <property type="term" value="F:amino acid transmembrane transporter activity"/>
    <property type="evidence" value="ECO:0007669"/>
    <property type="project" value="TreeGrafter"/>
</dbReference>
<keyword evidence="3" id="KW-1185">Reference proteome</keyword>
<evidence type="ECO:0000256" key="1">
    <source>
        <dbReference type="SAM" id="Phobius"/>
    </source>
</evidence>
<keyword evidence="1" id="KW-1133">Transmembrane helix</keyword>
<dbReference type="EMBL" id="NCKW01016409">
    <property type="protein sequence ID" value="POM61027.1"/>
    <property type="molecule type" value="Genomic_DNA"/>
</dbReference>
<protein>
    <submittedName>
        <fullName evidence="2">Amino Acid-Polyamine-Organocation (APC) Family</fullName>
    </submittedName>
</protein>
<evidence type="ECO:0000313" key="2">
    <source>
        <dbReference type="EMBL" id="POM61027.1"/>
    </source>
</evidence>
<feature type="transmembrane region" description="Helical" evidence="1">
    <location>
        <begin position="66"/>
        <end position="86"/>
    </location>
</feature>
<feature type="transmembrane region" description="Helical" evidence="1">
    <location>
        <begin position="35"/>
        <end position="54"/>
    </location>
</feature>
<sequence length="111" mass="12326">MEHQLTFMENLLRTKPLAVIKTEESAEELPRQMNLFNLLCIGITASVGSGIFSTTGEIISDTAGPAAFVSWIIAGIVCSINVLAYMEMVTQVCRREVRPPIRFTHLVNCRL</sequence>
<gene>
    <name evidence="2" type="ORF">PHPALM_30026</name>
</gene>
<dbReference type="OrthoDB" id="3900342at2759"/>
<organism evidence="2 3">
    <name type="scientific">Phytophthora palmivora</name>
    <dbReference type="NCBI Taxonomy" id="4796"/>
    <lineage>
        <taxon>Eukaryota</taxon>
        <taxon>Sar</taxon>
        <taxon>Stramenopiles</taxon>
        <taxon>Oomycota</taxon>
        <taxon>Peronosporomycetes</taxon>
        <taxon>Peronosporales</taxon>
        <taxon>Peronosporaceae</taxon>
        <taxon>Phytophthora</taxon>
    </lineage>
</organism>
<dbReference type="Proteomes" id="UP000237271">
    <property type="component" value="Unassembled WGS sequence"/>
</dbReference>
<name>A0A2P4X649_9STRA</name>
<comment type="caution">
    <text evidence="2">The sequence shown here is derived from an EMBL/GenBank/DDBJ whole genome shotgun (WGS) entry which is preliminary data.</text>
</comment>
<keyword evidence="1" id="KW-0812">Transmembrane</keyword>
<dbReference type="AlphaFoldDB" id="A0A2P4X649"/>
<dbReference type="PANTHER" id="PTHR43243">
    <property type="entry name" value="INNER MEMBRANE TRANSPORTER YGJI-RELATED"/>
    <property type="match status" value="1"/>
</dbReference>
<proteinExistence type="predicted"/>